<evidence type="ECO:0000313" key="3">
    <source>
        <dbReference type="Proteomes" id="UP000634229"/>
    </source>
</evidence>
<dbReference type="Pfam" id="PF20028">
    <property type="entry name" value="VMAP-C"/>
    <property type="match status" value="1"/>
</dbReference>
<dbReference type="EMBL" id="JAERRF010000032">
    <property type="protein sequence ID" value="MBL1101749.1"/>
    <property type="molecule type" value="Genomic_DNA"/>
</dbReference>
<dbReference type="InterPro" id="IPR009003">
    <property type="entry name" value="Peptidase_S1_PA"/>
</dbReference>
<organism evidence="2 3">
    <name type="scientific">Streptomyces coffeae</name>
    <dbReference type="NCBI Taxonomy" id="621382"/>
    <lineage>
        <taxon>Bacteria</taxon>
        <taxon>Bacillati</taxon>
        <taxon>Actinomycetota</taxon>
        <taxon>Actinomycetes</taxon>
        <taxon>Kitasatosporales</taxon>
        <taxon>Streptomycetaceae</taxon>
        <taxon>Streptomyces</taxon>
    </lineage>
</organism>
<sequence length="720" mass="77875">MSVVSPSSRSVVGGGVYLGERRVLTCSHVVNDALGRNAFAQEAPEGMPVRLAFPCRAGAEDETFSARPVVWIPARRPGPGSRPAGNGDLTWSGDLAVLELADDPPPDVRPMRWAALAEGQDVRAWYGSGLPFTYADGSVRLHAGSLAYIDSELRGAAMGPGYSGGPLWCDEEQAAVGIVLGVLEPPAGGFDSGHVVRRTVALPWQALEAELSHARLPRNAPASSHRVLDITVDPADLHAITAVLSEVLGDPQVRAAHAQRLAEELGLPVTPATVPSVDEVVDVLVTRHRAVAVLAEGLAKTEPDATLKLLSLGRAALIPGMLSVREHRWLFDLLPGEAPSRLAAAARAALPDSILFQTADLPSPLDESEDQSTEQLVEALEEYWGDSAPVPDGTPRVPALLRAVEYLAATCEAKVTRKMQDWCEAVAKRLGVAQAALQERRDDATAWAGRRRAHHAAAQPRLTVQLTRCAPGTYRCASWYHPGSVNDEVDRQVLADDDPRTPAELTRLLHTILVRETAAAERSAVPVIEVLLDADDLDEPVERWANEAEDAEEYEIPLVLGAEYAVVVRCPELRRQAERLHSWRARWAQLDRGGLLRLDQQHATSLQVYGLLKADLNVARVIIDCHSQHRAALRAVCLVLGVPVVMWDRDAPGGPRSDQLAALMLNGPVRGLPHRVRRQRARALGEADAGSPAPALIWDDATRLPPLPYWSDPTCEESTT</sequence>
<evidence type="ECO:0000259" key="1">
    <source>
        <dbReference type="Pfam" id="PF20028"/>
    </source>
</evidence>
<keyword evidence="3" id="KW-1185">Reference proteome</keyword>
<dbReference type="Pfam" id="PF13365">
    <property type="entry name" value="Trypsin_2"/>
    <property type="match status" value="1"/>
</dbReference>
<comment type="caution">
    <text evidence="2">The sequence shown here is derived from an EMBL/GenBank/DDBJ whole genome shotgun (WGS) entry which is preliminary data.</text>
</comment>
<protein>
    <submittedName>
        <fullName evidence="2">Trypsin-like peptidase domain-containing protein</fullName>
    </submittedName>
</protein>
<dbReference type="Proteomes" id="UP000634229">
    <property type="component" value="Unassembled WGS sequence"/>
</dbReference>
<reference evidence="2 3" key="1">
    <citation type="submission" date="2021-01" db="EMBL/GenBank/DDBJ databases">
        <title>WGS of actinomycetes isolated from Thailand.</title>
        <authorList>
            <person name="Thawai C."/>
        </authorList>
    </citation>
    <scope>NUCLEOTIDE SEQUENCE [LARGE SCALE GENOMIC DNA]</scope>
    <source>
        <strain evidence="2 3">CA1R205</strain>
    </source>
</reference>
<proteinExistence type="predicted"/>
<name>A0ABS1NNS9_9ACTN</name>
<dbReference type="RefSeq" id="WP_201881519.1">
    <property type="nucleotide sequence ID" value="NZ_JAERRF010000032.1"/>
</dbReference>
<evidence type="ECO:0000313" key="2">
    <source>
        <dbReference type="EMBL" id="MBL1101749.1"/>
    </source>
</evidence>
<dbReference type="InterPro" id="IPR045450">
    <property type="entry name" value="VMAP_C"/>
</dbReference>
<accession>A0ABS1NNS9</accession>
<dbReference type="SUPFAM" id="SSF50494">
    <property type="entry name" value="Trypsin-like serine proteases"/>
    <property type="match status" value="1"/>
</dbReference>
<gene>
    <name evidence="2" type="ORF">JK363_34930</name>
</gene>
<feature type="domain" description="vWA-MoxR associated protein C-terminal" evidence="1">
    <location>
        <begin position="473"/>
        <end position="701"/>
    </location>
</feature>